<dbReference type="AlphaFoldDB" id="A0A6A1V3I7"/>
<accession>A0A6A1V3I7</accession>
<evidence type="ECO:0000256" key="1">
    <source>
        <dbReference type="SAM" id="MobiDB-lite"/>
    </source>
</evidence>
<dbReference type="Pfam" id="PF25498">
    <property type="entry name" value="DUF7912"/>
    <property type="match status" value="1"/>
</dbReference>
<keyword evidence="4" id="KW-1185">Reference proteome</keyword>
<protein>
    <submittedName>
        <fullName evidence="3">Ribosome maturation factor RimP</fullName>
    </submittedName>
</protein>
<feature type="domain" description="DUF7912" evidence="2">
    <location>
        <begin position="228"/>
        <end position="315"/>
    </location>
</feature>
<gene>
    <name evidence="3" type="ORF">CJ030_MR7G013467</name>
</gene>
<evidence type="ECO:0000313" key="3">
    <source>
        <dbReference type="EMBL" id="KAB1206786.1"/>
    </source>
</evidence>
<dbReference type="Proteomes" id="UP000516437">
    <property type="component" value="Chromosome 7"/>
</dbReference>
<dbReference type="InterPro" id="IPR057234">
    <property type="entry name" value="DUF7912"/>
</dbReference>
<organism evidence="3 4">
    <name type="scientific">Morella rubra</name>
    <name type="common">Chinese bayberry</name>
    <dbReference type="NCBI Taxonomy" id="262757"/>
    <lineage>
        <taxon>Eukaryota</taxon>
        <taxon>Viridiplantae</taxon>
        <taxon>Streptophyta</taxon>
        <taxon>Embryophyta</taxon>
        <taxon>Tracheophyta</taxon>
        <taxon>Spermatophyta</taxon>
        <taxon>Magnoliopsida</taxon>
        <taxon>eudicotyledons</taxon>
        <taxon>Gunneridae</taxon>
        <taxon>Pentapetalae</taxon>
        <taxon>rosids</taxon>
        <taxon>fabids</taxon>
        <taxon>Fagales</taxon>
        <taxon>Myricaceae</taxon>
        <taxon>Morella</taxon>
    </lineage>
</organism>
<dbReference type="OrthoDB" id="1100432at2759"/>
<feature type="compositionally biased region" description="Acidic residues" evidence="1">
    <location>
        <begin position="90"/>
        <end position="122"/>
    </location>
</feature>
<evidence type="ECO:0000313" key="4">
    <source>
        <dbReference type="Proteomes" id="UP000516437"/>
    </source>
</evidence>
<dbReference type="EMBL" id="RXIC02000025">
    <property type="protein sequence ID" value="KAB1206786.1"/>
    <property type="molecule type" value="Genomic_DNA"/>
</dbReference>
<reference evidence="3 4" key="1">
    <citation type="journal article" date="2019" name="Plant Biotechnol. J.">
        <title>The red bayberry genome and genetic basis of sex determination.</title>
        <authorList>
            <person name="Jia H.M."/>
            <person name="Jia H.J."/>
            <person name="Cai Q.L."/>
            <person name="Wang Y."/>
            <person name="Zhao H.B."/>
            <person name="Yang W.F."/>
            <person name="Wang G.Y."/>
            <person name="Li Y.H."/>
            <person name="Zhan D.L."/>
            <person name="Shen Y.T."/>
            <person name="Niu Q.F."/>
            <person name="Chang L."/>
            <person name="Qiu J."/>
            <person name="Zhao L."/>
            <person name="Xie H.B."/>
            <person name="Fu W.Y."/>
            <person name="Jin J."/>
            <person name="Li X.W."/>
            <person name="Jiao Y."/>
            <person name="Zhou C.C."/>
            <person name="Tu T."/>
            <person name="Chai C.Y."/>
            <person name="Gao J.L."/>
            <person name="Fan L.J."/>
            <person name="van de Weg E."/>
            <person name="Wang J.Y."/>
            <person name="Gao Z.S."/>
        </authorList>
    </citation>
    <scope>NUCLEOTIDE SEQUENCE [LARGE SCALE GENOMIC DNA]</scope>
    <source>
        <tissue evidence="3">Leaves</tissue>
    </source>
</reference>
<name>A0A6A1V3I7_9ROSI</name>
<evidence type="ECO:0000259" key="2">
    <source>
        <dbReference type="Pfam" id="PF25498"/>
    </source>
</evidence>
<feature type="region of interest" description="Disordered" evidence="1">
    <location>
        <begin position="79"/>
        <end position="132"/>
    </location>
</feature>
<comment type="caution">
    <text evidence="3">The sequence shown here is derived from an EMBL/GenBank/DDBJ whole genome shotgun (WGS) entry which is preliminary data.</text>
</comment>
<dbReference type="PANTHER" id="PTHR34544">
    <property type="entry name" value="OSJNBA0006B20.18 PROTEIN"/>
    <property type="match status" value="1"/>
</dbReference>
<dbReference type="PANTHER" id="PTHR34544:SF3">
    <property type="entry name" value="OS07G0155200 PROTEIN"/>
    <property type="match status" value="1"/>
</dbReference>
<sequence>MKRRTIQALLRCTGSSLSSSSLSLASVKRVSFSPSFPSQTLTQPHILTNPCLSRLLGCPRKPNSFVLSYSSFTLRFVSTNSSSSSSSEDIGVEANEEEEPFQWETNEDTESTDGWEEEDEAEPVIGDGGDGGGVLLQGVPWGEEALSIARDVLLQFGNDMKLYAFKTTPRGYVYVRLDKMSNEYGCPSMEELENYSEEFKKRLDEVGELGKVPTNLALEVSSPGAERLLKVPDDLDRFKDMPMRVCYMEVESKCQEKDGVFVLDSIEIESESCVWKLANVKENRDPQSKGRPLSRKNRDWRLKVPFATHRSVFLYLDY</sequence>
<proteinExistence type="predicted"/>